<feature type="compositionally biased region" description="Basic and acidic residues" evidence="4">
    <location>
        <begin position="373"/>
        <end position="384"/>
    </location>
</feature>
<gene>
    <name evidence="6" type="primary">dndD</name>
    <name evidence="6" type="ORF">DV706_13280</name>
</gene>
<dbReference type="KEGG" id="nbg:DV706_13280"/>
<dbReference type="Proteomes" id="UP000296822">
    <property type="component" value="Chromosome"/>
</dbReference>
<keyword evidence="1 3" id="KW-0175">Coiled coil</keyword>
<sequence>MKLNRLVITDYGPYNGTNELALSTTNDEPIVLFGGMNGAGKTTLFNAIQICLHGRSAFEDRISRQEYHNRVRSKLHSSNGEKADKASIKLAFEYGNLGDTEEYVVERSWRNRGKSLEESLSIMRNGSKLTDLREDNWEDFLKELIPPGISQLFFFDGEKVQQLASAIEEGDDFEEALLSLLGLDLVERLDADLSIYLSSKLDESGHEDLAEEIESLRHEKADLEAEYEQLEAKIDRQRREMDEITERIEKKETELAQEGGAFAKERDSLKQRRKDLDEKIDDLEEQIREVGRNAYPFALVPELCQEVVDQLKNEQKAETEAAAKARVVNELDSLSTEEELWTDFDIPDEQRTDVVQKLQLELAQRFEPEDDSEPRLSKDFSDRQQEQMHRVVDDALNDVPEELQKLTGRLEQLNRERQDTVQQLQRAPEQSVISPILKDINDLNQEQGKLQNKIEQHVDRLETLETKIGQLESDLQKREDQLENLEDVSERAELAGRTRKAVQDYQEALVRKKLRRLESVLTERYLQLTNKNELYDNIIVDPDELTVEIETVNGNRKDQSELSAGERQIFATAMLWALAEISDRPLPFIIDTPLGRLDNEHRSNLVERFFPAASHQVLLFSTDTEITEEYYDRISDDIAHEYHLRHGDYSGQTEIKPGYFWSDYDDETEISEIEKNSQKRLPFNNE</sequence>
<dbReference type="GO" id="GO:0016887">
    <property type="term" value="F:ATP hydrolysis activity"/>
    <property type="evidence" value="ECO:0007669"/>
    <property type="project" value="InterPro"/>
</dbReference>
<dbReference type="Gene3D" id="3.40.50.300">
    <property type="entry name" value="P-loop containing nucleotide triphosphate hydrolases"/>
    <property type="match status" value="2"/>
</dbReference>
<dbReference type="AlphaFoldDB" id="A0A4D6HNG1"/>
<feature type="coiled-coil region" evidence="3">
    <location>
        <begin position="396"/>
        <end position="495"/>
    </location>
</feature>
<dbReference type="PANTHER" id="PTHR32114:SF2">
    <property type="entry name" value="ABC TRANSPORTER ABCH.3"/>
    <property type="match status" value="1"/>
</dbReference>
<accession>A0A4D6HNG1</accession>
<evidence type="ECO:0000256" key="3">
    <source>
        <dbReference type="SAM" id="Coils"/>
    </source>
</evidence>
<dbReference type="EMBL" id="CP031305">
    <property type="protein sequence ID" value="QCC55350.1"/>
    <property type="molecule type" value="Genomic_DNA"/>
</dbReference>
<protein>
    <submittedName>
        <fullName evidence="6">DNA sulfur modification protein DndD</fullName>
    </submittedName>
</protein>
<evidence type="ECO:0000259" key="5">
    <source>
        <dbReference type="Pfam" id="PF13476"/>
    </source>
</evidence>
<dbReference type="PANTHER" id="PTHR32114">
    <property type="entry name" value="ABC TRANSPORTER ABCH.3"/>
    <property type="match status" value="1"/>
</dbReference>
<dbReference type="NCBIfam" id="TIGR03185">
    <property type="entry name" value="DNA_S_dndD"/>
    <property type="match status" value="1"/>
</dbReference>
<organism evidence="6 7">
    <name type="scientific">Natronorubrum bangense</name>
    <dbReference type="NCBI Taxonomy" id="61858"/>
    <lineage>
        <taxon>Archaea</taxon>
        <taxon>Methanobacteriati</taxon>
        <taxon>Methanobacteriota</taxon>
        <taxon>Stenosarchaea group</taxon>
        <taxon>Halobacteria</taxon>
        <taxon>Halobacteriales</taxon>
        <taxon>Natrialbaceae</taxon>
        <taxon>Natronorubrum</taxon>
    </lineage>
</organism>
<dbReference type="GO" id="GO:0006302">
    <property type="term" value="P:double-strand break repair"/>
    <property type="evidence" value="ECO:0007669"/>
    <property type="project" value="InterPro"/>
</dbReference>
<comment type="similarity">
    <text evidence="2">Belongs to the Sph1/Sph2 family.</text>
</comment>
<feature type="coiled-coil region" evidence="3">
    <location>
        <begin position="206"/>
        <end position="293"/>
    </location>
</feature>
<dbReference type="InterPro" id="IPR038729">
    <property type="entry name" value="Rad50/SbcC_AAA"/>
</dbReference>
<dbReference type="InterPro" id="IPR017599">
    <property type="entry name" value="DNA_S_DndD"/>
</dbReference>
<dbReference type="RefSeq" id="WP_006065544.1">
    <property type="nucleotide sequence ID" value="NZ_CP031305.1"/>
</dbReference>
<feature type="region of interest" description="Disordered" evidence="4">
    <location>
        <begin position="365"/>
        <end position="384"/>
    </location>
</feature>
<dbReference type="SUPFAM" id="SSF52540">
    <property type="entry name" value="P-loop containing nucleoside triphosphate hydrolases"/>
    <property type="match status" value="1"/>
</dbReference>
<evidence type="ECO:0000256" key="1">
    <source>
        <dbReference type="ARBA" id="ARBA00023054"/>
    </source>
</evidence>
<feature type="domain" description="Rad50/SbcC-type AAA" evidence="5">
    <location>
        <begin position="5"/>
        <end position="287"/>
    </location>
</feature>
<dbReference type="InterPro" id="IPR027417">
    <property type="entry name" value="P-loop_NTPase"/>
</dbReference>
<dbReference type="REBASE" id="309846">
    <property type="entry name" value="M.Nba10635DndDP"/>
</dbReference>
<evidence type="ECO:0000313" key="7">
    <source>
        <dbReference type="Proteomes" id="UP000296822"/>
    </source>
</evidence>
<evidence type="ECO:0000256" key="2">
    <source>
        <dbReference type="ARBA" id="ARBA00049666"/>
    </source>
</evidence>
<proteinExistence type="inferred from homology"/>
<evidence type="ECO:0000256" key="4">
    <source>
        <dbReference type="SAM" id="MobiDB-lite"/>
    </source>
</evidence>
<dbReference type="Pfam" id="PF13476">
    <property type="entry name" value="AAA_23"/>
    <property type="match status" value="1"/>
</dbReference>
<name>A0A4D6HNG1_9EURY</name>
<reference evidence="6 7" key="1">
    <citation type="journal article" date="2019" name="Nat. Commun.">
        <title>A new type of DNA phosphorothioation-based antiviral system in archaea.</title>
        <authorList>
            <person name="Xiong L."/>
            <person name="Liu S."/>
            <person name="Chen S."/>
            <person name="Xiao Y."/>
            <person name="Zhu B."/>
            <person name="Gao Y."/>
            <person name="Zhang Y."/>
            <person name="Chen B."/>
            <person name="Luo J."/>
            <person name="Deng Z."/>
            <person name="Chen X."/>
            <person name="Wang L."/>
            <person name="Chen S."/>
        </authorList>
    </citation>
    <scope>NUCLEOTIDE SEQUENCE [LARGE SCALE GENOMIC DNA]</scope>
    <source>
        <strain evidence="6 7">JCM 10635</strain>
    </source>
</reference>
<evidence type="ECO:0000313" key="6">
    <source>
        <dbReference type="EMBL" id="QCC55350.1"/>
    </source>
</evidence>
<dbReference type="GeneID" id="39852237"/>